<dbReference type="Proteomes" id="UP000320055">
    <property type="component" value="Unassembled WGS sequence"/>
</dbReference>
<proteinExistence type="predicted"/>
<feature type="domain" description="AB hydrolase-1" evidence="1">
    <location>
        <begin position="53"/>
        <end position="284"/>
    </location>
</feature>
<dbReference type="Gene3D" id="3.40.50.1820">
    <property type="entry name" value="alpha/beta hydrolase"/>
    <property type="match status" value="1"/>
</dbReference>
<evidence type="ECO:0000259" key="1">
    <source>
        <dbReference type="Pfam" id="PF00561"/>
    </source>
</evidence>
<dbReference type="RefSeq" id="WP_144867220.1">
    <property type="nucleotide sequence ID" value="NZ_LR213822.1"/>
</dbReference>
<evidence type="ECO:0000313" key="2">
    <source>
        <dbReference type="EMBL" id="VEP17637.1"/>
    </source>
</evidence>
<dbReference type="GO" id="GO:0016787">
    <property type="term" value="F:hydrolase activity"/>
    <property type="evidence" value="ECO:0007669"/>
    <property type="project" value="UniProtKB-KW"/>
</dbReference>
<dbReference type="PRINTS" id="PR00412">
    <property type="entry name" value="EPOXHYDRLASE"/>
</dbReference>
<dbReference type="InterPro" id="IPR000073">
    <property type="entry name" value="AB_hydrolase_1"/>
</dbReference>
<protein>
    <submittedName>
        <fullName evidence="2">Alpha/beta hydrolase fold protein</fullName>
    </submittedName>
</protein>
<dbReference type="PANTHER" id="PTHR43689">
    <property type="entry name" value="HYDROLASE"/>
    <property type="match status" value="1"/>
</dbReference>
<organism evidence="2 3">
    <name type="scientific">Hyella patelloides LEGE 07179</name>
    <dbReference type="NCBI Taxonomy" id="945734"/>
    <lineage>
        <taxon>Bacteria</taxon>
        <taxon>Bacillati</taxon>
        <taxon>Cyanobacteriota</taxon>
        <taxon>Cyanophyceae</taxon>
        <taxon>Pleurocapsales</taxon>
        <taxon>Hyellaceae</taxon>
        <taxon>Hyella</taxon>
    </lineage>
</organism>
<dbReference type="SUPFAM" id="SSF53474">
    <property type="entry name" value="alpha/beta-Hydrolases"/>
    <property type="match status" value="1"/>
</dbReference>
<accession>A0A563W1X9</accession>
<dbReference type="InterPro" id="IPR000639">
    <property type="entry name" value="Epox_hydrolase-like"/>
</dbReference>
<keyword evidence="3" id="KW-1185">Reference proteome</keyword>
<dbReference type="AlphaFoldDB" id="A0A563W1X9"/>
<sequence length="297" mass="33522">MFPNFLPQEVHLLENSESIFLAKSIKRYPTLTPLFYRAIATAYTKLGITGLTPPILLLHGFDSSLLEFRRLIPLLAAKRETWAVDLLGSGFTERLPNISYNPHSIKEHLYSFWHSLINRPVILVGVSMGGATAIDFTLSYPEAVAKLVLINSVGYSGSFPIGKLLPDPMVEFAVEFWRQRRNFGLFWGKSLGLLDFPTEDVIRCAALPSLMPGWSRAINDFTRSGGYYRLRERIPLVNKPTLILWGERDDVLGTEVAYLFKNAISKSQLVWLRGLGHSPQWEQPESVARQILEFIGG</sequence>
<dbReference type="Pfam" id="PF00561">
    <property type="entry name" value="Abhydrolase_1"/>
    <property type="match status" value="1"/>
</dbReference>
<dbReference type="PANTHER" id="PTHR43689:SF8">
    <property type="entry name" value="ALPHA_BETA-HYDROLASES SUPERFAMILY PROTEIN"/>
    <property type="match status" value="1"/>
</dbReference>
<dbReference type="InterPro" id="IPR029058">
    <property type="entry name" value="AB_hydrolase_fold"/>
</dbReference>
<evidence type="ECO:0000313" key="3">
    <source>
        <dbReference type="Proteomes" id="UP000320055"/>
    </source>
</evidence>
<reference evidence="2 3" key="1">
    <citation type="submission" date="2019-01" db="EMBL/GenBank/DDBJ databases">
        <authorList>
            <person name="Brito A."/>
        </authorList>
    </citation>
    <scope>NUCLEOTIDE SEQUENCE [LARGE SCALE GENOMIC DNA]</scope>
    <source>
        <strain evidence="2">1</strain>
    </source>
</reference>
<dbReference type="OrthoDB" id="9780765at2"/>
<gene>
    <name evidence="2" type="ORF">H1P_630034</name>
</gene>
<dbReference type="EMBL" id="CAACVJ010000590">
    <property type="protein sequence ID" value="VEP17637.1"/>
    <property type="molecule type" value="Genomic_DNA"/>
</dbReference>
<name>A0A563W1X9_9CYAN</name>
<dbReference type="PRINTS" id="PR00111">
    <property type="entry name" value="ABHYDROLASE"/>
</dbReference>
<keyword evidence="2" id="KW-0378">Hydrolase</keyword>